<gene>
    <name evidence="5" type="ORF">B4U80_15090</name>
</gene>
<evidence type="ECO:0000256" key="1">
    <source>
        <dbReference type="ARBA" id="ARBA00022771"/>
    </source>
</evidence>
<sequence>MCKSTCICCDVFKRFHHSTLHCGHAFHDDCLSLWFQNNISCPLCESCNIADFTEVYERVNIGKIPFKDDIIKHFLKTTEVGHTVVTFAIKAFHKTKHWYAPYFIIIY</sequence>
<evidence type="ECO:0000313" key="6">
    <source>
        <dbReference type="Proteomes" id="UP000288716"/>
    </source>
</evidence>
<accession>A0A443Q8E7</accession>
<keyword evidence="2" id="KW-0862">Zinc</keyword>
<dbReference type="PROSITE" id="PS50089">
    <property type="entry name" value="ZF_RING_2"/>
    <property type="match status" value="1"/>
</dbReference>
<evidence type="ECO:0000256" key="3">
    <source>
        <dbReference type="PROSITE-ProRule" id="PRU00175"/>
    </source>
</evidence>
<dbReference type="Proteomes" id="UP000288716">
    <property type="component" value="Unassembled WGS sequence"/>
</dbReference>
<dbReference type="OrthoDB" id="9049620at2759"/>
<dbReference type="EMBL" id="NCKV01064414">
    <property type="protein sequence ID" value="RWR99300.1"/>
    <property type="molecule type" value="Genomic_DNA"/>
</dbReference>
<evidence type="ECO:0000256" key="2">
    <source>
        <dbReference type="ARBA" id="ARBA00022833"/>
    </source>
</evidence>
<dbReference type="SUPFAM" id="SSF57850">
    <property type="entry name" value="RING/U-box"/>
    <property type="match status" value="1"/>
</dbReference>
<dbReference type="InterPro" id="IPR001841">
    <property type="entry name" value="Znf_RING"/>
</dbReference>
<name>A0A443Q8E7_9ACAR</name>
<comment type="caution">
    <text evidence="5">The sequence shown here is derived from an EMBL/GenBank/DDBJ whole genome shotgun (WGS) entry which is preliminary data.</text>
</comment>
<keyword evidence="1 3" id="KW-0479">Metal-binding</keyword>
<dbReference type="GO" id="GO:0008270">
    <property type="term" value="F:zinc ion binding"/>
    <property type="evidence" value="ECO:0007669"/>
    <property type="project" value="UniProtKB-KW"/>
</dbReference>
<keyword evidence="1 3" id="KW-0863">Zinc-finger</keyword>
<evidence type="ECO:0000313" key="5">
    <source>
        <dbReference type="EMBL" id="RWR99300.1"/>
    </source>
</evidence>
<evidence type="ECO:0000259" key="4">
    <source>
        <dbReference type="PROSITE" id="PS50089"/>
    </source>
</evidence>
<reference evidence="5 6" key="1">
    <citation type="journal article" date="2018" name="Gigascience">
        <title>Genomes of trombidid mites reveal novel predicted allergens and laterally-transferred genes associated with secondary metabolism.</title>
        <authorList>
            <person name="Dong X."/>
            <person name="Chaisiri K."/>
            <person name="Xia D."/>
            <person name="Armstrong S.D."/>
            <person name="Fang Y."/>
            <person name="Donnelly M.J."/>
            <person name="Kadowaki T."/>
            <person name="McGarry J.W."/>
            <person name="Darby A.C."/>
            <person name="Makepeace B.L."/>
        </authorList>
    </citation>
    <scope>NUCLEOTIDE SEQUENCE [LARGE SCALE GENOMIC DNA]</scope>
    <source>
        <strain evidence="5">UoL-UT</strain>
    </source>
</reference>
<protein>
    <recommendedName>
        <fullName evidence="4">RING-type domain-containing protein</fullName>
    </recommendedName>
</protein>
<dbReference type="Gene3D" id="3.30.40.10">
    <property type="entry name" value="Zinc/RING finger domain, C3HC4 (zinc finger)"/>
    <property type="match status" value="1"/>
</dbReference>
<dbReference type="InterPro" id="IPR013083">
    <property type="entry name" value="Znf_RING/FYVE/PHD"/>
</dbReference>
<keyword evidence="6" id="KW-1185">Reference proteome</keyword>
<proteinExistence type="predicted"/>
<dbReference type="Pfam" id="PF13639">
    <property type="entry name" value="zf-RING_2"/>
    <property type="match status" value="1"/>
</dbReference>
<organism evidence="5 6">
    <name type="scientific">Leptotrombidium deliense</name>
    <dbReference type="NCBI Taxonomy" id="299467"/>
    <lineage>
        <taxon>Eukaryota</taxon>
        <taxon>Metazoa</taxon>
        <taxon>Ecdysozoa</taxon>
        <taxon>Arthropoda</taxon>
        <taxon>Chelicerata</taxon>
        <taxon>Arachnida</taxon>
        <taxon>Acari</taxon>
        <taxon>Acariformes</taxon>
        <taxon>Trombidiformes</taxon>
        <taxon>Prostigmata</taxon>
        <taxon>Anystina</taxon>
        <taxon>Parasitengona</taxon>
        <taxon>Trombiculoidea</taxon>
        <taxon>Trombiculidae</taxon>
        <taxon>Leptotrombidium</taxon>
    </lineage>
</organism>
<dbReference type="VEuPathDB" id="VectorBase:LDEU014601"/>
<feature type="domain" description="RING-type" evidence="4">
    <location>
        <begin position="7"/>
        <end position="45"/>
    </location>
</feature>
<dbReference type="AlphaFoldDB" id="A0A443Q8E7"/>